<reference evidence="2" key="1">
    <citation type="journal article" date="2019" name="Viruses">
        <title>Discovery and Characterization of Bukakata orbivirus (Reoviridae:Orbivirus), a Novel Virus from a Ugandan Bat.</title>
        <authorList>
            <person name="Fagre A.C."/>
            <person name="Lee J.S."/>
            <person name="Kityo R.M."/>
            <person name="Bergren N.A."/>
            <person name="Mossel E.C."/>
            <person name="Nakayiki T."/>
            <person name="Nalikka B."/>
            <person name="Nyakarahuka L."/>
            <person name="Gilbert A.T."/>
            <person name="Peterhans J.K."/>
            <person name="Crabtree M.B."/>
            <person name="Towner J.S."/>
            <person name="Amman B.R."/>
            <person name="Sealy T.K."/>
            <person name="Schuh A.J."/>
            <person name="Nichol S.T."/>
            <person name="Lutwama J.J."/>
            <person name="Miller B.R."/>
            <person name="Kading R.C."/>
        </authorList>
    </citation>
    <scope>NUCLEOTIDE SEQUENCE</scope>
    <source>
        <strain evidence="2">MK 6357</strain>
    </source>
</reference>
<accession>A0A482A284</accession>
<dbReference type="InterPro" id="IPR002630">
    <property type="entry name" value="Orbi_NS1"/>
</dbReference>
<evidence type="ECO:0000313" key="2">
    <source>
        <dbReference type="EMBL" id="QBL15291.1"/>
    </source>
</evidence>
<evidence type="ECO:0000256" key="1">
    <source>
        <dbReference type="ARBA" id="ARBA00014071"/>
    </source>
</evidence>
<dbReference type="EMBL" id="MK359249">
    <property type="protein sequence ID" value="QBL15291.1"/>
    <property type="molecule type" value="Genomic_RNA"/>
</dbReference>
<dbReference type="Pfam" id="PF01718">
    <property type="entry name" value="Orbi_NS1"/>
    <property type="match status" value="1"/>
</dbReference>
<sequence>METFLSWMRDLSADQRYALRLFAAIANQWTCSHRTRDCLFGNGCLREQFHRVIEDLNGTENVAEGRRVVECVVNTLRDRETVWLNVYRSFGDAYHEDFPRSIEDCSRQLRVLFNQTALSDRMEDLRAERRSDRIYLDDARSLFHCTYVPLNKSGVIMVKRSTRYGKIGVCCFGAESVSQYLPGNAFDLRGALGKLKANIATKVPVCQTTGCTQGIRHVVFVRERMFAYFSEPGKAKVLGRYLENAVRMLDMIGGADERRICMQMFGEVPSGEMPIHTIMMEKRHMDDGRMSLVEWMQNNERIMNVDMCYLPLFTIRQIIYHRLHWDTLDQYMNYVEHVRPCQLCFLEREFDIVNYVIIDTRLSELTNSGPIRTAREHAHDVTARDLIRMPLRATETLVRVENHWLKTQIFESEEAILTVATQTHRNIRGEGLYDDDTWIKGLYQIMRLLVGWRLNIPQRGTVFKLVCYAFFGHLPRRDGTVANWDDLGMFILLMTGGSDYLLNEDETVTPLMLQLLRSVLAQYVYEPIDTRHQIVQLDSQAKNCATLFSRMFQ</sequence>
<organism evidence="2">
    <name type="scientific">Japanaut virus</name>
    <dbReference type="NCBI Taxonomy" id="2547358"/>
    <lineage>
        <taxon>Viruses</taxon>
        <taxon>Riboviria</taxon>
        <taxon>Orthornavirae</taxon>
        <taxon>Duplornaviricota</taxon>
        <taxon>Resentoviricetes</taxon>
        <taxon>Reovirales</taxon>
        <taxon>Sedoreoviridae</taxon>
        <taxon>Orbivirus</taxon>
    </lineage>
</organism>
<protein>
    <recommendedName>
        <fullName evidence="1">Non-structural protein NS1</fullName>
    </recommendedName>
</protein>
<name>A0A482A284_9REOV</name>
<proteinExistence type="predicted"/>